<dbReference type="Pfam" id="PF00462">
    <property type="entry name" value="Glutaredoxin"/>
    <property type="match status" value="1"/>
</dbReference>
<dbReference type="AlphaFoldDB" id="A0A2H0K9T3"/>
<feature type="domain" description="GST N-terminal" evidence="1">
    <location>
        <begin position="1"/>
        <end position="81"/>
    </location>
</feature>
<dbReference type="Proteomes" id="UP000229342">
    <property type="component" value="Unassembled WGS sequence"/>
</dbReference>
<sequence>MSLIVYTKTGCPWCRDVLAFLKEKNIQFEEREVRGNVAYFDELRKKSGQEKTPTLDLDGDICADAGVEEVAVFLKEKKVLG</sequence>
<dbReference type="PROSITE" id="PS50404">
    <property type="entry name" value="GST_NTER"/>
    <property type="match status" value="1"/>
</dbReference>
<gene>
    <name evidence="2" type="ORF">COV91_06395</name>
</gene>
<organism evidence="2 3">
    <name type="scientific">Candidatus Taylorbacteria bacterium CG11_big_fil_rev_8_21_14_0_20_46_11</name>
    <dbReference type="NCBI Taxonomy" id="1975025"/>
    <lineage>
        <taxon>Bacteria</taxon>
        <taxon>Candidatus Tayloriibacteriota</taxon>
    </lineage>
</organism>
<dbReference type="SUPFAM" id="SSF52833">
    <property type="entry name" value="Thioredoxin-like"/>
    <property type="match status" value="1"/>
</dbReference>
<proteinExistence type="predicted"/>
<evidence type="ECO:0000259" key="1">
    <source>
        <dbReference type="PROSITE" id="PS50404"/>
    </source>
</evidence>
<dbReference type="InterPro" id="IPR004045">
    <property type="entry name" value="Glutathione_S-Trfase_N"/>
</dbReference>
<evidence type="ECO:0000313" key="2">
    <source>
        <dbReference type="EMBL" id="PIQ68012.1"/>
    </source>
</evidence>
<dbReference type="EMBL" id="PCVG01000087">
    <property type="protein sequence ID" value="PIQ68012.1"/>
    <property type="molecule type" value="Genomic_DNA"/>
</dbReference>
<dbReference type="PROSITE" id="PS00195">
    <property type="entry name" value="GLUTAREDOXIN_1"/>
    <property type="match status" value="1"/>
</dbReference>
<dbReference type="CDD" id="cd02976">
    <property type="entry name" value="NrdH"/>
    <property type="match status" value="1"/>
</dbReference>
<accession>A0A2H0K9T3</accession>
<protein>
    <submittedName>
        <fullName evidence="2">NrdH-redoxin</fullName>
    </submittedName>
</protein>
<dbReference type="InterPro" id="IPR036249">
    <property type="entry name" value="Thioredoxin-like_sf"/>
</dbReference>
<comment type="caution">
    <text evidence="2">The sequence shown here is derived from an EMBL/GenBank/DDBJ whole genome shotgun (WGS) entry which is preliminary data.</text>
</comment>
<dbReference type="PROSITE" id="PS51354">
    <property type="entry name" value="GLUTAREDOXIN_2"/>
    <property type="match status" value="1"/>
</dbReference>
<dbReference type="Gene3D" id="3.40.30.10">
    <property type="entry name" value="Glutaredoxin"/>
    <property type="match status" value="1"/>
</dbReference>
<dbReference type="InterPro" id="IPR002109">
    <property type="entry name" value="Glutaredoxin"/>
</dbReference>
<reference evidence="2 3" key="1">
    <citation type="submission" date="2017-09" db="EMBL/GenBank/DDBJ databases">
        <title>Depth-based differentiation of microbial function through sediment-hosted aquifers and enrichment of novel symbionts in the deep terrestrial subsurface.</title>
        <authorList>
            <person name="Probst A.J."/>
            <person name="Ladd B."/>
            <person name="Jarett J.K."/>
            <person name="Geller-Mcgrath D.E."/>
            <person name="Sieber C.M."/>
            <person name="Emerson J.B."/>
            <person name="Anantharaman K."/>
            <person name="Thomas B.C."/>
            <person name="Malmstrom R."/>
            <person name="Stieglmeier M."/>
            <person name="Klingl A."/>
            <person name="Woyke T."/>
            <person name="Ryan C.M."/>
            <person name="Banfield J.F."/>
        </authorList>
    </citation>
    <scope>NUCLEOTIDE SEQUENCE [LARGE SCALE GENOMIC DNA]</scope>
    <source>
        <strain evidence="2">CG11_big_fil_rev_8_21_14_0_20_46_11</strain>
    </source>
</reference>
<dbReference type="InterPro" id="IPR011767">
    <property type="entry name" value="GLR_AS"/>
</dbReference>
<name>A0A2H0K9T3_9BACT</name>
<evidence type="ECO:0000313" key="3">
    <source>
        <dbReference type="Proteomes" id="UP000229342"/>
    </source>
</evidence>